<dbReference type="RefSeq" id="WP_200592447.1">
    <property type="nucleotide sequence ID" value="NZ_JAEPBG010000005.1"/>
</dbReference>
<evidence type="ECO:0000259" key="2">
    <source>
        <dbReference type="PROSITE" id="PS50405"/>
    </source>
</evidence>
<dbReference type="CDD" id="cd03192">
    <property type="entry name" value="GST_C_Sigma_like"/>
    <property type="match status" value="1"/>
</dbReference>
<evidence type="ECO:0000313" key="4">
    <source>
        <dbReference type="Proteomes" id="UP000622890"/>
    </source>
</evidence>
<organism evidence="3 4">
    <name type="scientific">Noviherbaspirillum pedocola</name>
    <dbReference type="NCBI Taxonomy" id="2801341"/>
    <lineage>
        <taxon>Bacteria</taxon>
        <taxon>Pseudomonadati</taxon>
        <taxon>Pseudomonadota</taxon>
        <taxon>Betaproteobacteria</taxon>
        <taxon>Burkholderiales</taxon>
        <taxon>Oxalobacteraceae</taxon>
        <taxon>Noviherbaspirillum</taxon>
    </lineage>
</organism>
<dbReference type="FunFam" id="1.20.1050.10:FF:000051">
    <property type="entry name" value="Glutathione S-transferase"/>
    <property type="match status" value="1"/>
</dbReference>
<dbReference type="GO" id="GO:0006749">
    <property type="term" value="P:glutathione metabolic process"/>
    <property type="evidence" value="ECO:0007669"/>
    <property type="project" value="TreeGrafter"/>
</dbReference>
<dbReference type="PANTHER" id="PTHR11571:SF263">
    <property type="entry name" value="GLUTATHIONE S-TRANSFERASE"/>
    <property type="match status" value="1"/>
</dbReference>
<dbReference type="Pfam" id="PF14497">
    <property type="entry name" value="GST_C_3"/>
    <property type="match status" value="1"/>
</dbReference>
<dbReference type="InterPro" id="IPR036249">
    <property type="entry name" value="Thioredoxin-like_sf"/>
</dbReference>
<dbReference type="PANTHER" id="PTHR11571">
    <property type="entry name" value="GLUTATHIONE S-TRANSFERASE"/>
    <property type="match status" value="1"/>
</dbReference>
<dbReference type="EMBL" id="JAEPBG010000005">
    <property type="protein sequence ID" value="MBK4735671.1"/>
    <property type="molecule type" value="Genomic_DNA"/>
</dbReference>
<keyword evidence="4" id="KW-1185">Reference proteome</keyword>
<reference evidence="3" key="1">
    <citation type="submission" date="2021-01" db="EMBL/GenBank/DDBJ databases">
        <title>Genome sequence of strain Noviherbaspirillum sp. DKR-6.</title>
        <authorList>
            <person name="Chaudhary D.K."/>
        </authorList>
    </citation>
    <scope>NUCLEOTIDE SEQUENCE</scope>
    <source>
        <strain evidence="3">DKR-6</strain>
    </source>
</reference>
<dbReference type="AlphaFoldDB" id="A0A934W1X0"/>
<feature type="domain" description="GST C-terminal" evidence="2">
    <location>
        <begin position="88"/>
        <end position="224"/>
    </location>
</feature>
<protein>
    <submittedName>
        <fullName evidence="3">Glutathione S-transferase</fullName>
    </submittedName>
</protein>
<evidence type="ECO:0000259" key="1">
    <source>
        <dbReference type="PROSITE" id="PS50404"/>
    </source>
</evidence>
<dbReference type="Gene3D" id="1.20.1050.10">
    <property type="match status" value="1"/>
</dbReference>
<dbReference type="InterPro" id="IPR036282">
    <property type="entry name" value="Glutathione-S-Trfase_C_sf"/>
</dbReference>
<gene>
    <name evidence="3" type="ORF">JJB74_13695</name>
</gene>
<dbReference type="PROSITE" id="PS50404">
    <property type="entry name" value="GST_NTER"/>
    <property type="match status" value="1"/>
</dbReference>
<dbReference type="Proteomes" id="UP000622890">
    <property type="component" value="Unassembled WGS sequence"/>
</dbReference>
<dbReference type="InterPro" id="IPR010987">
    <property type="entry name" value="Glutathione-S-Trfase_C-like"/>
</dbReference>
<sequence length="239" mass="27156">MQYELFYWPGIQGRGEFVRLALEDAGAVYRDVAREAGGESALMALLDDKSLVRPPFAPPFLKAGEMLIGQTANILHFLGPRLGLAPEAEADRLWLHQLQLTVADVVAETHDSHHPVSVSEYYEDQREEAMRRSADFTASRIPKYLRYFENVLARNPSGMEWVIGSTASYVDLSLFQLLEGLHYAFPNAMARLAPALPHLESLRRRVAKRPRIAAYLKSERRLPFNEQGIFRRYPELDAT</sequence>
<dbReference type="Gene3D" id="3.40.30.10">
    <property type="entry name" value="Glutaredoxin"/>
    <property type="match status" value="1"/>
</dbReference>
<dbReference type="SUPFAM" id="SSF52833">
    <property type="entry name" value="Thioredoxin-like"/>
    <property type="match status" value="1"/>
</dbReference>
<comment type="caution">
    <text evidence="3">The sequence shown here is derived from an EMBL/GenBank/DDBJ whole genome shotgun (WGS) entry which is preliminary data.</text>
</comment>
<dbReference type="InterPro" id="IPR004046">
    <property type="entry name" value="GST_C"/>
</dbReference>
<evidence type="ECO:0000313" key="3">
    <source>
        <dbReference type="EMBL" id="MBK4735671.1"/>
    </source>
</evidence>
<dbReference type="InterPro" id="IPR004045">
    <property type="entry name" value="Glutathione_S-Trfase_N"/>
</dbReference>
<proteinExistence type="predicted"/>
<feature type="domain" description="GST N-terminal" evidence="1">
    <location>
        <begin position="1"/>
        <end position="86"/>
    </location>
</feature>
<dbReference type="PROSITE" id="PS50405">
    <property type="entry name" value="GST_CTER"/>
    <property type="match status" value="1"/>
</dbReference>
<dbReference type="GO" id="GO:0004364">
    <property type="term" value="F:glutathione transferase activity"/>
    <property type="evidence" value="ECO:0007669"/>
    <property type="project" value="TreeGrafter"/>
</dbReference>
<dbReference type="SUPFAM" id="SSF47616">
    <property type="entry name" value="GST C-terminal domain-like"/>
    <property type="match status" value="1"/>
</dbReference>
<accession>A0A934W1X0</accession>
<name>A0A934W1X0_9BURK</name>
<dbReference type="InterPro" id="IPR050213">
    <property type="entry name" value="GST_superfamily"/>
</dbReference>